<proteinExistence type="predicted"/>
<organism evidence="1 2">
    <name type="scientific">Trichonephila clavipes</name>
    <name type="common">Golden silk orbweaver</name>
    <name type="synonym">Nephila clavipes</name>
    <dbReference type="NCBI Taxonomy" id="2585209"/>
    <lineage>
        <taxon>Eukaryota</taxon>
        <taxon>Metazoa</taxon>
        <taxon>Ecdysozoa</taxon>
        <taxon>Arthropoda</taxon>
        <taxon>Chelicerata</taxon>
        <taxon>Arachnida</taxon>
        <taxon>Araneae</taxon>
        <taxon>Araneomorphae</taxon>
        <taxon>Entelegynae</taxon>
        <taxon>Araneoidea</taxon>
        <taxon>Nephilidae</taxon>
        <taxon>Trichonephila</taxon>
    </lineage>
</organism>
<dbReference type="Proteomes" id="UP000887159">
    <property type="component" value="Unassembled WGS sequence"/>
</dbReference>
<name>A0A8X6SZ58_TRICX</name>
<evidence type="ECO:0000313" key="1">
    <source>
        <dbReference type="EMBL" id="GFY18132.1"/>
    </source>
</evidence>
<protein>
    <submittedName>
        <fullName evidence="1">Uncharacterized protein</fullName>
    </submittedName>
</protein>
<reference evidence="1" key="1">
    <citation type="submission" date="2020-08" db="EMBL/GenBank/DDBJ databases">
        <title>Multicomponent nature underlies the extraordinary mechanical properties of spider dragline silk.</title>
        <authorList>
            <person name="Kono N."/>
            <person name="Nakamura H."/>
            <person name="Mori M."/>
            <person name="Yoshida Y."/>
            <person name="Ohtoshi R."/>
            <person name="Malay A.D."/>
            <person name="Moran D.A.P."/>
            <person name="Tomita M."/>
            <person name="Numata K."/>
            <person name="Arakawa K."/>
        </authorList>
    </citation>
    <scope>NUCLEOTIDE SEQUENCE</scope>
</reference>
<comment type="caution">
    <text evidence="1">The sequence shown here is derived from an EMBL/GenBank/DDBJ whole genome shotgun (WGS) entry which is preliminary data.</text>
</comment>
<dbReference type="EMBL" id="BMAU01021348">
    <property type="protein sequence ID" value="GFY18132.1"/>
    <property type="molecule type" value="Genomic_DNA"/>
</dbReference>
<gene>
    <name evidence="1" type="ORF">TNCV_2045401</name>
</gene>
<sequence length="84" mass="9593">MRYLGSLIDNKVNGRTLYLQDESEKNTSRGLKNFGYPPTDSETFQCLDSEYKALSRSPTSRRSNTELNLSGFASGFLFQMYSNF</sequence>
<accession>A0A8X6SZ58</accession>
<evidence type="ECO:0000313" key="2">
    <source>
        <dbReference type="Proteomes" id="UP000887159"/>
    </source>
</evidence>
<dbReference type="AlphaFoldDB" id="A0A8X6SZ58"/>
<keyword evidence="2" id="KW-1185">Reference proteome</keyword>